<sequence>MPNEVTLSIVLSLCSQSMPGRTSYFVTGDFGGGANGSDSHPDVYPESLYTWENFLWASELCKIDAVTNSLKVYSLRSCKAGMQCFISYGALPNIDLLCFYGFVLENNPFDTIPVELEVPESPAKVALMERYNLVSHISFELRGFRRAHLRRPGSTGSTSHCTYGRERGPRVYWKSQA</sequence>
<dbReference type="Proteomes" id="UP000001514">
    <property type="component" value="Unassembled WGS sequence"/>
</dbReference>
<dbReference type="Gramene" id="EFJ21996">
    <property type="protein sequence ID" value="EFJ21996"/>
    <property type="gene ID" value="SELMODRAFT_416932"/>
</dbReference>
<proteinExistence type="predicted"/>
<dbReference type="PANTHER" id="PTHR13271:SF103">
    <property type="entry name" value="N-METHYLTRANSFERASE DOMAIN AND SET DOMAIN CONTAINING PROTEIN-RELATED"/>
    <property type="match status" value="1"/>
</dbReference>
<evidence type="ECO:0008006" key="3">
    <source>
        <dbReference type="Google" id="ProtNLM"/>
    </source>
</evidence>
<name>D8S0U9_SELML</name>
<accession>D8S0U9</accession>
<dbReference type="eggNOG" id="ENOG502QRSB">
    <property type="taxonomic scope" value="Eukaryota"/>
</dbReference>
<dbReference type="Gene3D" id="3.90.1410.10">
    <property type="entry name" value="set domain protein methyltransferase, domain 1"/>
    <property type="match status" value="1"/>
</dbReference>
<dbReference type="EMBL" id="GL377597">
    <property type="protein sequence ID" value="EFJ21996.1"/>
    <property type="molecule type" value="Genomic_DNA"/>
</dbReference>
<reference evidence="1 2" key="1">
    <citation type="journal article" date="2011" name="Science">
        <title>The Selaginella genome identifies genetic changes associated with the evolution of vascular plants.</title>
        <authorList>
            <person name="Banks J.A."/>
            <person name="Nishiyama T."/>
            <person name="Hasebe M."/>
            <person name="Bowman J.L."/>
            <person name="Gribskov M."/>
            <person name="dePamphilis C."/>
            <person name="Albert V.A."/>
            <person name="Aono N."/>
            <person name="Aoyama T."/>
            <person name="Ambrose B.A."/>
            <person name="Ashton N.W."/>
            <person name="Axtell M.J."/>
            <person name="Barker E."/>
            <person name="Barker M.S."/>
            <person name="Bennetzen J.L."/>
            <person name="Bonawitz N.D."/>
            <person name="Chapple C."/>
            <person name="Cheng C."/>
            <person name="Correa L.G."/>
            <person name="Dacre M."/>
            <person name="DeBarry J."/>
            <person name="Dreyer I."/>
            <person name="Elias M."/>
            <person name="Engstrom E.M."/>
            <person name="Estelle M."/>
            <person name="Feng L."/>
            <person name="Finet C."/>
            <person name="Floyd S.K."/>
            <person name="Frommer W.B."/>
            <person name="Fujita T."/>
            <person name="Gramzow L."/>
            <person name="Gutensohn M."/>
            <person name="Harholt J."/>
            <person name="Hattori M."/>
            <person name="Heyl A."/>
            <person name="Hirai T."/>
            <person name="Hiwatashi Y."/>
            <person name="Ishikawa M."/>
            <person name="Iwata M."/>
            <person name="Karol K.G."/>
            <person name="Koehler B."/>
            <person name="Kolukisaoglu U."/>
            <person name="Kubo M."/>
            <person name="Kurata T."/>
            <person name="Lalonde S."/>
            <person name="Li K."/>
            <person name="Li Y."/>
            <person name="Litt A."/>
            <person name="Lyons E."/>
            <person name="Manning G."/>
            <person name="Maruyama T."/>
            <person name="Michael T.P."/>
            <person name="Mikami K."/>
            <person name="Miyazaki S."/>
            <person name="Morinaga S."/>
            <person name="Murata T."/>
            <person name="Mueller-Roeber B."/>
            <person name="Nelson D.R."/>
            <person name="Obara M."/>
            <person name="Oguri Y."/>
            <person name="Olmstead R.G."/>
            <person name="Onodera N."/>
            <person name="Petersen B.L."/>
            <person name="Pils B."/>
            <person name="Prigge M."/>
            <person name="Rensing S.A."/>
            <person name="Riano-Pachon D.M."/>
            <person name="Roberts A.W."/>
            <person name="Sato Y."/>
            <person name="Scheller H.V."/>
            <person name="Schulz B."/>
            <person name="Schulz C."/>
            <person name="Shakirov E.V."/>
            <person name="Shibagaki N."/>
            <person name="Shinohara N."/>
            <person name="Shippen D.E."/>
            <person name="Soerensen I."/>
            <person name="Sotooka R."/>
            <person name="Sugimoto N."/>
            <person name="Sugita M."/>
            <person name="Sumikawa N."/>
            <person name="Tanurdzic M."/>
            <person name="Theissen G."/>
            <person name="Ulvskov P."/>
            <person name="Wakazuki S."/>
            <person name="Weng J.K."/>
            <person name="Willats W.W."/>
            <person name="Wipf D."/>
            <person name="Wolf P.G."/>
            <person name="Yang L."/>
            <person name="Zimmer A.D."/>
            <person name="Zhu Q."/>
            <person name="Mitros T."/>
            <person name="Hellsten U."/>
            <person name="Loque D."/>
            <person name="Otillar R."/>
            <person name="Salamov A."/>
            <person name="Schmutz J."/>
            <person name="Shapiro H."/>
            <person name="Lindquist E."/>
            <person name="Lucas S."/>
            <person name="Rokhsar D."/>
            <person name="Grigoriev I.V."/>
        </authorList>
    </citation>
    <scope>NUCLEOTIDE SEQUENCE [LARGE SCALE GENOMIC DNA]</scope>
</reference>
<keyword evidence="2" id="KW-1185">Reference proteome</keyword>
<dbReference type="InParanoid" id="D8S0U9"/>
<dbReference type="InterPro" id="IPR046341">
    <property type="entry name" value="SET_dom_sf"/>
</dbReference>
<gene>
    <name evidence="1" type="ORF">SELMODRAFT_416932</name>
</gene>
<dbReference type="AlphaFoldDB" id="D8S0U9"/>
<protein>
    <recommendedName>
        <fullName evidence="3">Rubisco LSMT substrate-binding domain-containing protein</fullName>
    </recommendedName>
</protein>
<organism evidence="2">
    <name type="scientific">Selaginella moellendorffii</name>
    <name type="common">Spikemoss</name>
    <dbReference type="NCBI Taxonomy" id="88036"/>
    <lineage>
        <taxon>Eukaryota</taxon>
        <taxon>Viridiplantae</taxon>
        <taxon>Streptophyta</taxon>
        <taxon>Embryophyta</taxon>
        <taxon>Tracheophyta</taxon>
        <taxon>Lycopodiopsida</taxon>
        <taxon>Selaginellales</taxon>
        <taxon>Selaginellaceae</taxon>
        <taxon>Selaginella</taxon>
    </lineage>
</organism>
<dbReference type="HOGENOM" id="CLU_1520373_0_0_1"/>
<dbReference type="PANTHER" id="PTHR13271">
    <property type="entry name" value="UNCHARACTERIZED PUTATIVE METHYLTRANSFERASE"/>
    <property type="match status" value="1"/>
</dbReference>
<dbReference type="KEGG" id="smo:SELMODRAFT_416932"/>
<evidence type="ECO:0000313" key="2">
    <source>
        <dbReference type="Proteomes" id="UP000001514"/>
    </source>
</evidence>
<dbReference type="SUPFAM" id="SSF82199">
    <property type="entry name" value="SET domain"/>
    <property type="match status" value="1"/>
</dbReference>
<evidence type="ECO:0000313" key="1">
    <source>
        <dbReference type="EMBL" id="EFJ21996.1"/>
    </source>
</evidence>
<dbReference type="InterPro" id="IPR050600">
    <property type="entry name" value="SETD3_SETD6_MTase"/>
</dbReference>